<evidence type="ECO:0000259" key="9">
    <source>
        <dbReference type="PROSITE" id="PS50059"/>
    </source>
</evidence>
<evidence type="ECO:0000256" key="6">
    <source>
        <dbReference type="ARBA" id="ARBA00023306"/>
    </source>
</evidence>
<dbReference type="InterPro" id="IPR008880">
    <property type="entry name" value="Trigger_fac_C"/>
</dbReference>
<dbReference type="EMBL" id="JACOOY010000004">
    <property type="protein sequence ID" value="MBC5664406.1"/>
    <property type="molecule type" value="Genomic_DNA"/>
</dbReference>
<dbReference type="RefSeq" id="WP_021859688.1">
    <property type="nucleotide sequence ID" value="NZ_JACOOY010000004.1"/>
</dbReference>
<dbReference type="SUPFAM" id="SSF54534">
    <property type="entry name" value="FKBP-like"/>
    <property type="match status" value="1"/>
</dbReference>
<accession>A0ABR7ESS1</accession>
<dbReference type="NCBIfam" id="TIGR00115">
    <property type="entry name" value="tig"/>
    <property type="match status" value="1"/>
</dbReference>
<reference evidence="10 11" key="1">
    <citation type="submission" date="2020-08" db="EMBL/GenBank/DDBJ databases">
        <title>Genome public.</title>
        <authorList>
            <person name="Liu C."/>
            <person name="Sun Q."/>
        </authorList>
    </citation>
    <scope>NUCLEOTIDE SEQUENCE [LARGE SCALE GENOMIC DNA]</scope>
    <source>
        <strain evidence="10 11">NSJ-36</strain>
    </source>
</reference>
<evidence type="ECO:0000256" key="2">
    <source>
        <dbReference type="ARBA" id="ARBA00004496"/>
    </source>
</evidence>
<dbReference type="InterPro" id="IPR027304">
    <property type="entry name" value="Trigger_fact/SurA_dom_sf"/>
</dbReference>
<keyword evidence="4 7" id="KW-0697">Rotamase</keyword>
<dbReference type="InterPro" id="IPR001179">
    <property type="entry name" value="PPIase_FKBP_dom"/>
</dbReference>
<feature type="domain" description="PPIase FKBP-type" evidence="9">
    <location>
        <begin position="82"/>
        <end position="131"/>
    </location>
</feature>
<proteinExistence type="predicted"/>
<evidence type="ECO:0000313" key="11">
    <source>
        <dbReference type="Proteomes" id="UP000647235"/>
    </source>
</evidence>
<dbReference type="Pfam" id="PF05698">
    <property type="entry name" value="Trigger_C"/>
    <property type="match status" value="1"/>
</dbReference>
<sequence length="366" mass="41034">MKKKAAVLLTGIMTASLLLSGCQSSKGIENDNLKISQYKGVEIDEVDKADDVTDKDVTSFIDSVRESNAKTKTIKNRAVKKGDTVTIDFVGKMNGKKFDNGSANNQKLKIGSNTFIEGFEDSIIGHKVGDKFVWNGKFPKNYSEELAGKKVSFTIKVKAIIESKTPELNDAFVKKVSSKSKTVAEYKKEVKKKLEQEAQDTYTESVESGAWEKVLSNTKVKKYDEKEQKKMENAWISQYKQYAKAYNMDYSKFLEQQMGMTEEEFNKQVKAAVKDTMKQNMVTEAIADKENIKMSKKDYNKELKAIAKSYGYSSNVDALKKAFEEQDLKDAALKNMVKEWLGKNCVQVAKKSSDSKSSSDSSSSSN</sequence>
<comment type="catalytic activity">
    <reaction evidence="1 7">
        <text>[protein]-peptidylproline (omega=180) = [protein]-peptidylproline (omega=0)</text>
        <dbReference type="Rhea" id="RHEA:16237"/>
        <dbReference type="Rhea" id="RHEA-COMP:10747"/>
        <dbReference type="Rhea" id="RHEA-COMP:10748"/>
        <dbReference type="ChEBI" id="CHEBI:83833"/>
        <dbReference type="ChEBI" id="CHEBI:83834"/>
        <dbReference type="EC" id="5.2.1.8"/>
    </reaction>
</comment>
<dbReference type="SUPFAM" id="SSF109998">
    <property type="entry name" value="Triger factor/SurA peptide-binding domain-like"/>
    <property type="match status" value="1"/>
</dbReference>
<evidence type="ECO:0000256" key="7">
    <source>
        <dbReference type="PROSITE-ProRule" id="PRU00277"/>
    </source>
</evidence>
<comment type="caution">
    <text evidence="10">The sequence shown here is derived from an EMBL/GenBank/DDBJ whole genome shotgun (WGS) entry which is preliminary data.</text>
</comment>
<dbReference type="EC" id="5.2.1.8" evidence="7"/>
<keyword evidence="5 7" id="KW-0413">Isomerase</keyword>
<keyword evidence="3" id="KW-0132">Cell division</keyword>
<dbReference type="Proteomes" id="UP000647235">
    <property type="component" value="Unassembled WGS sequence"/>
</dbReference>
<keyword evidence="6" id="KW-0131">Cell cycle</keyword>
<dbReference type="InterPro" id="IPR037041">
    <property type="entry name" value="Trigger_fac_C_sf"/>
</dbReference>
<feature type="chain" id="PRO_5047445148" description="peptidylprolyl isomerase" evidence="8">
    <location>
        <begin position="21"/>
        <end position="366"/>
    </location>
</feature>
<dbReference type="Gene3D" id="3.10.50.40">
    <property type="match status" value="1"/>
</dbReference>
<evidence type="ECO:0000313" key="10">
    <source>
        <dbReference type="EMBL" id="MBC5664406.1"/>
    </source>
</evidence>
<protein>
    <recommendedName>
        <fullName evidence="7">peptidylprolyl isomerase</fullName>
        <ecNumber evidence="7">5.2.1.8</ecNumber>
    </recommendedName>
</protein>
<dbReference type="PROSITE" id="PS51257">
    <property type="entry name" value="PROKAR_LIPOPROTEIN"/>
    <property type="match status" value="1"/>
</dbReference>
<evidence type="ECO:0000256" key="1">
    <source>
        <dbReference type="ARBA" id="ARBA00000971"/>
    </source>
</evidence>
<dbReference type="Gene3D" id="1.10.3120.10">
    <property type="entry name" value="Trigger factor, C-terminal domain"/>
    <property type="match status" value="1"/>
</dbReference>
<evidence type="ECO:0000256" key="3">
    <source>
        <dbReference type="ARBA" id="ARBA00022618"/>
    </source>
</evidence>
<evidence type="ECO:0000256" key="5">
    <source>
        <dbReference type="ARBA" id="ARBA00023235"/>
    </source>
</evidence>
<dbReference type="Pfam" id="PF00254">
    <property type="entry name" value="FKBP_C"/>
    <property type="match status" value="1"/>
</dbReference>
<gene>
    <name evidence="10" type="primary">tig</name>
    <name evidence="10" type="ORF">H8S07_03785</name>
</gene>
<organism evidence="10 11">
    <name type="scientific">Dorea hominis</name>
    <dbReference type="NCBI Taxonomy" id="2763040"/>
    <lineage>
        <taxon>Bacteria</taxon>
        <taxon>Bacillati</taxon>
        <taxon>Bacillota</taxon>
        <taxon>Clostridia</taxon>
        <taxon>Lachnospirales</taxon>
        <taxon>Lachnospiraceae</taxon>
        <taxon>Dorea</taxon>
    </lineage>
</organism>
<evidence type="ECO:0000256" key="8">
    <source>
        <dbReference type="SAM" id="SignalP"/>
    </source>
</evidence>
<keyword evidence="11" id="KW-1185">Reference proteome</keyword>
<dbReference type="PROSITE" id="PS50059">
    <property type="entry name" value="FKBP_PPIASE"/>
    <property type="match status" value="1"/>
</dbReference>
<keyword evidence="8" id="KW-0732">Signal</keyword>
<comment type="subcellular location">
    <subcellularLocation>
        <location evidence="2">Cytoplasm</location>
    </subcellularLocation>
</comment>
<evidence type="ECO:0000256" key="4">
    <source>
        <dbReference type="ARBA" id="ARBA00023110"/>
    </source>
</evidence>
<name>A0ABR7ESS1_9FIRM</name>
<dbReference type="GO" id="GO:0003755">
    <property type="term" value="F:peptidyl-prolyl cis-trans isomerase activity"/>
    <property type="evidence" value="ECO:0007669"/>
    <property type="project" value="UniProtKB-EC"/>
</dbReference>
<dbReference type="InterPro" id="IPR005215">
    <property type="entry name" value="Trig_fac"/>
</dbReference>
<dbReference type="InterPro" id="IPR046357">
    <property type="entry name" value="PPIase_dom_sf"/>
</dbReference>
<feature type="signal peptide" evidence="8">
    <location>
        <begin position="1"/>
        <end position="20"/>
    </location>
</feature>